<dbReference type="CTD" id="29830522"/>
<feature type="compositionally biased region" description="Polar residues" evidence="1">
    <location>
        <begin position="32"/>
        <end position="42"/>
    </location>
</feature>
<reference evidence="2" key="1">
    <citation type="journal article" date="2012" name="PLoS Negl. Trop. Dis.">
        <title>A systematically improved high quality genome and transcriptome of the human blood fluke Schistosoma mansoni.</title>
        <authorList>
            <person name="Protasio A.V."/>
            <person name="Tsai I.J."/>
            <person name="Babbage A."/>
            <person name="Nichol S."/>
            <person name="Hunt M."/>
            <person name="Aslett M.A."/>
            <person name="De Silva N."/>
            <person name="Velarde G.S."/>
            <person name="Anderson T.J."/>
            <person name="Clark R.C."/>
            <person name="Davidson C."/>
            <person name="Dillon G.P."/>
            <person name="Holroyd N.E."/>
            <person name="LoVerde P.T."/>
            <person name="Lloyd C."/>
            <person name="McQuillan J."/>
            <person name="Oliveira G."/>
            <person name="Otto T.D."/>
            <person name="Parker-Manuel S.J."/>
            <person name="Quail M.A."/>
            <person name="Wilson R.A."/>
            <person name="Zerlotini A."/>
            <person name="Dunne D.W."/>
            <person name="Berriman M."/>
        </authorList>
    </citation>
    <scope>NUCLEOTIDE SEQUENCE [LARGE SCALE GENOMIC DNA]</scope>
    <source>
        <strain evidence="2">Puerto Rican</strain>
    </source>
</reference>
<dbReference type="GeneID" id="29830522"/>
<evidence type="ECO:0000313" key="3">
    <source>
        <dbReference type="WBParaSite" id="Smp_201940.1"/>
    </source>
</evidence>
<name>G4VGE7_SCHMA</name>
<keyword evidence="2" id="KW-1185">Reference proteome</keyword>
<organism evidence="2 3">
    <name type="scientific">Schistosoma mansoni</name>
    <name type="common">Blood fluke</name>
    <dbReference type="NCBI Taxonomy" id="6183"/>
    <lineage>
        <taxon>Eukaryota</taxon>
        <taxon>Metazoa</taxon>
        <taxon>Spiralia</taxon>
        <taxon>Lophotrochozoa</taxon>
        <taxon>Platyhelminthes</taxon>
        <taxon>Trematoda</taxon>
        <taxon>Digenea</taxon>
        <taxon>Strigeidida</taxon>
        <taxon>Schistosomatoidea</taxon>
        <taxon>Schistosomatidae</taxon>
        <taxon>Schistosoma</taxon>
    </lineage>
</organism>
<dbReference type="RefSeq" id="XP_018650685.1">
    <property type="nucleotide sequence ID" value="XM_018798836.1"/>
</dbReference>
<dbReference type="InParanoid" id="G4VGE7"/>
<reference evidence="3" key="2">
    <citation type="submission" date="2018-12" db="UniProtKB">
        <authorList>
            <consortium name="WormBaseParasite"/>
        </authorList>
    </citation>
    <scope>IDENTIFICATION</scope>
    <source>
        <strain evidence="3">Puerto Rican</strain>
    </source>
</reference>
<dbReference type="PhylomeDB" id="G4VGE7"/>
<protein>
    <submittedName>
        <fullName evidence="3">Cytochrome c</fullName>
    </submittedName>
</protein>
<sequence>MSAEQRTAVLNYAHQLLYDGLPTTITMPIVRNTSGTNRQQNVDLDATLNERD</sequence>
<dbReference type="AlphaFoldDB" id="G4VGE7"/>
<feature type="region of interest" description="Disordered" evidence="1">
    <location>
        <begin position="32"/>
        <end position="52"/>
    </location>
</feature>
<evidence type="ECO:0000256" key="1">
    <source>
        <dbReference type="SAM" id="MobiDB-lite"/>
    </source>
</evidence>
<dbReference type="KEGG" id="smm:Smp_201940"/>
<accession>G4VGE7</accession>
<evidence type="ECO:0000313" key="2">
    <source>
        <dbReference type="Proteomes" id="UP000008854"/>
    </source>
</evidence>
<dbReference type="Proteomes" id="UP000008854">
    <property type="component" value="Unassembled WGS sequence"/>
</dbReference>
<dbReference type="WBParaSite" id="Smp_201940.1">
    <property type="protein sequence ID" value="Smp_201940.1"/>
    <property type="gene ID" value="Smp_201940"/>
</dbReference>
<proteinExistence type="predicted"/>
<dbReference type="HOGENOM" id="CLU_3112459_0_0_1"/>